<evidence type="ECO:0000313" key="3">
    <source>
        <dbReference type="EMBL" id="WWD18322.1"/>
    </source>
</evidence>
<dbReference type="PANTHER" id="PTHR11895:SF170">
    <property type="entry name" value="AMIDASE"/>
    <property type="match status" value="1"/>
</dbReference>
<dbReference type="EMBL" id="CP144055">
    <property type="protein sequence ID" value="WWD18322.1"/>
    <property type="molecule type" value="Genomic_DNA"/>
</dbReference>
<dbReference type="Proteomes" id="UP000322225">
    <property type="component" value="Chromosome 5"/>
</dbReference>
<dbReference type="AlphaFoldDB" id="A0AAJ8LIC7"/>
<reference evidence="3" key="2">
    <citation type="submission" date="2024-01" db="EMBL/GenBank/DDBJ databases">
        <title>Comparative genomics of Cryptococcus and Kwoniella reveals pathogenesis evolution and contrasting modes of karyotype evolution via chromosome fusion or intercentromeric recombination.</title>
        <authorList>
            <person name="Coelho M.A."/>
            <person name="David-Palma M."/>
            <person name="Shea T."/>
            <person name="Bowers K."/>
            <person name="McGinley-Smith S."/>
            <person name="Mohammad A.W."/>
            <person name="Gnirke A."/>
            <person name="Yurkov A.M."/>
            <person name="Nowrousian M."/>
            <person name="Sun S."/>
            <person name="Cuomo C.A."/>
            <person name="Heitman J."/>
        </authorList>
    </citation>
    <scope>NUCLEOTIDE SEQUENCE</scope>
    <source>
        <strain evidence="3">CBS 12478</strain>
    </source>
</reference>
<name>A0AAJ8LIC7_9TREE</name>
<dbReference type="RefSeq" id="XP_031859632.2">
    <property type="nucleotide sequence ID" value="XM_032006051.2"/>
</dbReference>
<evidence type="ECO:0000259" key="2">
    <source>
        <dbReference type="Pfam" id="PF01425"/>
    </source>
</evidence>
<gene>
    <name evidence="3" type="ORF">CI109_102772</name>
</gene>
<protein>
    <recommendedName>
        <fullName evidence="2">Amidase domain-containing protein</fullName>
    </recommendedName>
</protein>
<evidence type="ECO:0000313" key="4">
    <source>
        <dbReference type="Proteomes" id="UP000322225"/>
    </source>
</evidence>
<dbReference type="Pfam" id="PF01425">
    <property type="entry name" value="Amidase"/>
    <property type="match status" value="1"/>
</dbReference>
<dbReference type="GeneID" id="43590204"/>
<dbReference type="InterPro" id="IPR023631">
    <property type="entry name" value="Amidase_dom"/>
</dbReference>
<reference evidence="3" key="1">
    <citation type="submission" date="2017-08" db="EMBL/GenBank/DDBJ databases">
        <authorList>
            <person name="Cuomo C."/>
            <person name="Billmyre B."/>
            <person name="Heitman J."/>
        </authorList>
    </citation>
    <scope>NUCLEOTIDE SEQUENCE</scope>
    <source>
        <strain evidence="3">CBS 12478</strain>
    </source>
</reference>
<comment type="similarity">
    <text evidence="1">Belongs to the amidase family.</text>
</comment>
<dbReference type="PANTHER" id="PTHR11895">
    <property type="entry name" value="TRANSAMIDASE"/>
    <property type="match status" value="1"/>
</dbReference>
<dbReference type="GO" id="GO:0003824">
    <property type="term" value="F:catalytic activity"/>
    <property type="evidence" value="ECO:0007669"/>
    <property type="project" value="InterPro"/>
</dbReference>
<dbReference type="InterPro" id="IPR036928">
    <property type="entry name" value="AS_sf"/>
</dbReference>
<dbReference type="SUPFAM" id="SSF75304">
    <property type="entry name" value="Amidase signature (AS) enzymes"/>
    <property type="match status" value="1"/>
</dbReference>
<proteinExistence type="inferred from homology"/>
<keyword evidence="4" id="KW-1185">Reference proteome</keyword>
<feature type="domain" description="Amidase" evidence="2">
    <location>
        <begin position="93"/>
        <end position="516"/>
    </location>
</feature>
<dbReference type="PROSITE" id="PS00571">
    <property type="entry name" value="AMIDASES"/>
    <property type="match status" value="1"/>
</dbReference>
<dbReference type="InterPro" id="IPR000120">
    <property type="entry name" value="Amidase"/>
</dbReference>
<sequence length="532" mass="57137">MPIKNPATAGEMLCAADRLHFSIPPTHEADYLALLRKTDAACEAILAQPDYKPVPDFDQYPRTNVHLPSASENHLKGWAWRADIGDPVDSSIGKLLSGKTVVFKDTICIADVPLLFGTNAFEDYKPDVDATVVTRVLENGGHILGKAACENFSHGATSSSSPFGPVENPYAKGFTTGGSSSGCGALIGSGAADMGVGGDQGGSIRIPASFCGIVGLKPTFGLVPYTGVLSSDAGTDHVGPMARTVLDTAALLQAIAGYDNIDDRQLGAPKPTDVPKYVDLVLEGRKQGVKGLKIGVLKEGFAMKELAKQVEKVVRQAIKVFEELGAIVEEVSVPTHPLTPSLLHVTNKFASGGTRQGRQVGRRGLYVNDYWDHLLPWTQEKYDKAKYFVTGTAMSSEYGWSKYSTAYGRAMNLSRKMRDEYDAVLEEYDVIIMPTIPQPPRRHIPVGSGPLAWAITGPGATLNTGTSNLTGHPSMTIPVGFAAPMAEDIRSPEDEDIRLPVGMMIVGKYFDEATILKVGDAWEQAVDWKSVQ</sequence>
<evidence type="ECO:0000256" key="1">
    <source>
        <dbReference type="ARBA" id="ARBA00009199"/>
    </source>
</evidence>
<accession>A0AAJ8LIC7</accession>
<dbReference type="InterPro" id="IPR020556">
    <property type="entry name" value="Amidase_CS"/>
</dbReference>
<organism evidence="3 4">
    <name type="scientific">Kwoniella shandongensis</name>
    <dbReference type="NCBI Taxonomy" id="1734106"/>
    <lineage>
        <taxon>Eukaryota</taxon>
        <taxon>Fungi</taxon>
        <taxon>Dikarya</taxon>
        <taxon>Basidiomycota</taxon>
        <taxon>Agaricomycotina</taxon>
        <taxon>Tremellomycetes</taxon>
        <taxon>Tremellales</taxon>
        <taxon>Cryptococcaceae</taxon>
        <taxon>Kwoniella</taxon>
    </lineage>
</organism>
<dbReference type="KEGG" id="ksn:43590204"/>
<dbReference type="Gene3D" id="3.90.1300.10">
    <property type="entry name" value="Amidase signature (AS) domain"/>
    <property type="match status" value="1"/>
</dbReference>